<keyword evidence="2 4" id="KW-0474">Menaquinone biosynthesis</keyword>
<evidence type="ECO:0000256" key="4">
    <source>
        <dbReference type="HAMAP-Rule" id="MF_00995"/>
    </source>
</evidence>
<comment type="caution">
    <text evidence="5">The sequence shown here is derived from an EMBL/GenBank/DDBJ whole genome shotgun (WGS) entry which is preliminary data.</text>
</comment>
<proteinExistence type="inferred from homology"/>
<comment type="similarity">
    <text evidence="4">Belongs to the MqnA/MqnD family. MqnA subfamily.</text>
</comment>
<dbReference type="EC" id="4.2.1.151" evidence="4"/>
<keyword evidence="3 4" id="KW-0456">Lyase</keyword>
<dbReference type="PANTHER" id="PTHR37690">
    <property type="entry name" value="CHORISMATE DEHYDRATASE"/>
    <property type="match status" value="1"/>
</dbReference>
<reference evidence="5" key="1">
    <citation type="submission" date="2023-01" db="EMBL/GenBank/DDBJ databases">
        <title>Sulfurovum sp. zt1-1 genome assembly.</title>
        <authorList>
            <person name="Wang J."/>
        </authorList>
    </citation>
    <scope>NUCLEOTIDE SEQUENCE</scope>
    <source>
        <strain evidence="5">Zt1-1</strain>
    </source>
</reference>
<organism evidence="5 6">
    <name type="scientific">Sulfurovum zhangzhouensis</name>
    <dbReference type="NCBI Taxonomy" id="3019067"/>
    <lineage>
        <taxon>Bacteria</taxon>
        <taxon>Pseudomonadati</taxon>
        <taxon>Campylobacterota</taxon>
        <taxon>Epsilonproteobacteria</taxon>
        <taxon>Campylobacterales</taxon>
        <taxon>Sulfurovaceae</taxon>
        <taxon>Sulfurovum</taxon>
    </lineage>
</organism>
<gene>
    <name evidence="4" type="primary">mqnA</name>
    <name evidence="5" type="ORF">PGH07_09395</name>
</gene>
<dbReference type="SUPFAM" id="SSF53850">
    <property type="entry name" value="Periplasmic binding protein-like II"/>
    <property type="match status" value="1"/>
</dbReference>
<evidence type="ECO:0000256" key="2">
    <source>
        <dbReference type="ARBA" id="ARBA00022428"/>
    </source>
</evidence>
<comment type="catalytic activity">
    <reaction evidence="4">
        <text>chorismate = 3-[(1-carboxyvinyl)-oxy]benzoate + H2O</text>
        <dbReference type="Rhea" id="RHEA:40051"/>
        <dbReference type="ChEBI" id="CHEBI:15377"/>
        <dbReference type="ChEBI" id="CHEBI:29748"/>
        <dbReference type="ChEBI" id="CHEBI:76981"/>
        <dbReference type="EC" id="4.2.1.151"/>
    </reaction>
</comment>
<dbReference type="Pfam" id="PF02621">
    <property type="entry name" value="VitK2_biosynth"/>
    <property type="match status" value="2"/>
</dbReference>
<dbReference type="HAMAP" id="MF_00995">
    <property type="entry name" value="MqnA"/>
    <property type="match status" value="1"/>
</dbReference>
<dbReference type="PANTHER" id="PTHR37690:SF1">
    <property type="entry name" value="CHORISMATE DEHYDRATASE"/>
    <property type="match status" value="1"/>
</dbReference>
<name>A0ABT7R039_9BACT</name>
<sequence>MLFGSISYLNLLPFQLFLKKYLRSNTAKMVFRYKRAVPSQINASLKRGEVNAAFISSIESRKRQCTDLGIIANKKVYSVFVIPGDEETDPASATSNQLAKVLGLKGKVLIGDQALKYYLSGGEGIDLAEAWYKKKKLPFVFARLCYNRHKRDIEKLAKKFSHTKTRIPQYILKREAEKRGITPKELLWYLEHINYTMDYRSKRALKLFLTHAHKTR</sequence>
<dbReference type="RefSeq" id="WP_289414193.1">
    <property type="nucleotide sequence ID" value="NZ_JAQIBD010000003.1"/>
</dbReference>
<dbReference type="EMBL" id="JAQIBD010000003">
    <property type="protein sequence ID" value="MDM5272392.1"/>
    <property type="molecule type" value="Genomic_DNA"/>
</dbReference>
<evidence type="ECO:0000313" key="5">
    <source>
        <dbReference type="EMBL" id="MDM5272392.1"/>
    </source>
</evidence>
<protein>
    <recommendedName>
        <fullName evidence="4">Chorismate dehydratase</fullName>
        <ecNumber evidence="4">4.2.1.151</ecNumber>
    </recommendedName>
    <alternativeName>
        <fullName evidence="4">Menaquinone biosynthetic enzyme MqnA</fullName>
    </alternativeName>
</protein>
<comment type="pathway">
    <text evidence="1 4">Quinol/quinone metabolism; menaquinone biosynthesis.</text>
</comment>
<keyword evidence="6" id="KW-1185">Reference proteome</keyword>
<dbReference type="InterPro" id="IPR003773">
    <property type="entry name" value="Menaquinone_biosynth"/>
</dbReference>
<dbReference type="Gene3D" id="3.40.190.10">
    <property type="entry name" value="Periplasmic binding protein-like II"/>
    <property type="match status" value="2"/>
</dbReference>
<dbReference type="Proteomes" id="UP001169069">
    <property type="component" value="Unassembled WGS sequence"/>
</dbReference>
<evidence type="ECO:0000256" key="3">
    <source>
        <dbReference type="ARBA" id="ARBA00023239"/>
    </source>
</evidence>
<evidence type="ECO:0000313" key="6">
    <source>
        <dbReference type="Proteomes" id="UP001169069"/>
    </source>
</evidence>
<comment type="function">
    <text evidence="4">Catalyzes the dehydration of chorismate into 3-[(1-carboxyvinyl)oxy]benzoate, a step in the biosynthesis of menaquinone (MK, vitamin K2).</text>
</comment>
<evidence type="ECO:0000256" key="1">
    <source>
        <dbReference type="ARBA" id="ARBA00004863"/>
    </source>
</evidence>
<dbReference type="InterPro" id="IPR030868">
    <property type="entry name" value="MqnA"/>
</dbReference>
<accession>A0ABT7R039</accession>